<keyword evidence="1" id="KW-0812">Transmembrane</keyword>
<accession>A0A0R1PX80</accession>
<dbReference type="OrthoDB" id="9959703at2"/>
<feature type="transmembrane region" description="Helical" evidence="1">
    <location>
        <begin position="6"/>
        <end position="21"/>
    </location>
</feature>
<evidence type="ECO:0000313" key="3">
    <source>
        <dbReference type="Proteomes" id="UP000051790"/>
    </source>
</evidence>
<keyword evidence="1" id="KW-1133">Transmembrane helix</keyword>
<sequence length="91" mass="9850">MTIIMLIYALVLFALAGYLLAHRQHNFLTLKQVPEKLAKILFNYALLLIIAGLIAVVAAFVPNTWLQMAGLILGAIAGGLLGASLPKYLNM</sequence>
<dbReference type="EMBL" id="AZEU01000322">
    <property type="protein sequence ID" value="KRL37103.1"/>
    <property type="molecule type" value="Genomic_DNA"/>
</dbReference>
<keyword evidence="1" id="KW-0472">Membrane</keyword>
<dbReference type="RefSeq" id="WP_056965209.1">
    <property type="nucleotide sequence ID" value="NZ_AZEU01000322.1"/>
</dbReference>
<comment type="caution">
    <text evidence="2">The sequence shown here is derived from an EMBL/GenBank/DDBJ whole genome shotgun (WGS) entry which is preliminary data.</text>
</comment>
<name>A0A0R1PX80_9LACO</name>
<keyword evidence="3" id="KW-1185">Reference proteome</keyword>
<organism evidence="2 3">
    <name type="scientific">Lacticaseibacillus manihotivorans DSM 13343 = JCM 12514</name>
    <dbReference type="NCBI Taxonomy" id="1423769"/>
    <lineage>
        <taxon>Bacteria</taxon>
        <taxon>Bacillati</taxon>
        <taxon>Bacillota</taxon>
        <taxon>Bacilli</taxon>
        <taxon>Lactobacillales</taxon>
        <taxon>Lactobacillaceae</taxon>
        <taxon>Lacticaseibacillus</taxon>
    </lineage>
</organism>
<gene>
    <name evidence="2" type="ORF">FD01_GL002856</name>
</gene>
<protein>
    <submittedName>
        <fullName evidence="2">Uncharacterized protein</fullName>
    </submittedName>
</protein>
<dbReference type="PATRIC" id="fig|1423769.4.peg.3081"/>
<reference evidence="2 3" key="1">
    <citation type="journal article" date="2015" name="Genome Announc.">
        <title>Expanding the biotechnology potential of lactobacilli through comparative genomics of 213 strains and associated genera.</title>
        <authorList>
            <person name="Sun Z."/>
            <person name="Harris H.M."/>
            <person name="McCann A."/>
            <person name="Guo C."/>
            <person name="Argimon S."/>
            <person name="Zhang W."/>
            <person name="Yang X."/>
            <person name="Jeffery I.B."/>
            <person name="Cooney J.C."/>
            <person name="Kagawa T.F."/>
            <person name="Liu W."/>
            <person name="Song Y."/>
            <person name="Salvetti E."/>
            <person name="Wrobel A."/>
            <person name="Rasinkangas P."/>
            <person name="Parkhill J."/>
            <person name="Rea M.C."/>
            <person name="O'Sullivan O."/>
            <person name="Ritari J."/>
            <person name="Douillard F.P."/>
            <person name="Paul Ross R."/>
            <person name="Yang R."/>
            <person name="Briner A.E."/>
            <person name="Felis G.E."/>
            <person name="de Vos W.M."/>
            <person name="Barrangou R."/>
            <person name="Klaenhammer T.R."/>
            <person name="Caufield P.W."/>
            <person name="Cui Y."/>
            <person name="Zhang H."/>
            <person name="O'Toole P.W."/>
        </authorList>
    </citation>
    <scope>NUCLEOTIDE SEQUENCE [LARGE SCALE GENOMIC DNA]</scope>
    <source>
        <strain evidence="2 3">DSM 13343</strain>
    </source>
</reference>
<feature type="transmembrane region" description="Helical" evidence="1">
    <location>
        <begin position="41"/>
        <end position="60"/>
    </location>
</feature>
<feature type="transmembrane region" description="Helical" evidence="1">
    <location>
        <begin position="66"/>
        <end position="85"/>
    </location>
</feature>
<dbReference type="Proteomes" id="UP000051790">
    <property type="component" value="Unassembled WGS sequence"/>
</dbReference>
<evidence type="ECO:0000313" key="2">
    <source>
        <dbReference type="EMBL" id="KRL37103.1"/>
    </source>
</evidence>
<proteinExistence type="predicted"/>
<evidence type="ECO:0000256" key="1">
    <source>
        <dbReference type="SAM" id="Phobius"/>
    </source>
</evidence>
<dbReference type="AlphaFoldDB" id="A0A0R1PX80"/>